<reference evidence="1 2" key="1">
    <citation type="journal article" date="2013" name="Genome Announc.">
        <title>Draft Genome Sequence of Cesiribacter andamanensis Strain AMV16T, Isolated from a Soil Sample from a Mud Volcano in the Andaman Islands, India.</title>
        <authorList>
            <person name="Shivaji S."/>
            <person name="Ara S."/>
            <person name="Begum Z."/>
            <person name="Srinivas T.N."/>
            <person name="Singh A."/>
            <person name="Kumar Pinnaka A."/>
        </authorList>
    </citation>
    <scope>NUCLEOTIDE SEQUENCE [LARGE SCALE GENOMIC DNA]</scope>
    <source>
        <strain evidence="1 2">AMV16</strain>
    </source>
</reference>
<keyword evidence="2" id="KW-1185">Reference proteome</keyword>
<organism evidence="1 2">
    <name type="scientific">Cesiribacter andamanensis AMV16</name>
    <dbReference type="NCBI Taxonomy" id="1279009"/>
    <lineage>
        <taxon>Bacteria</taxon>
        <taxon>Pseudomonadati</taxon>
        <taxon>Bacteroidota</taxon>
        <taxon>Cytophagia</taxon>
        <taxon>Cytophagales</taxon>
        <taxon>Cesiribacteraceae</taxon>
        <taxon>Cesiribacter</taxon>
    </lineage>
</organism>
<name>M7NSS9_9BACT</name>
<dbReference type="AlphaFoldDB" id="M7NSS9"/>
<proteinExistence type="predicted"/>
<sequence length="72" mass="8252">MIKKWFYGTDILIFACYFIKQPDISIMKTAEIHTNKGVMKVQFFEKDAPKTVKKLPGPLKKRAITTALNFTG</sequence>
<dbReference type="EMBL" id="AODQ01000001">
    <property type="protein sequence ID" value="EMR04740.1"/>
    <property type="molecule type" value="Genomic_DNA"/>
</dbReference>
<evidence type="ECO:0000313" key="2">
    <source>
        <dbReference type="Proteomes" id="UP000011910"/>
    </source>
</evidence>
<dbReference type="STRING" id="1279009.ADICEAN_00011"/>
<protein>
    <submittedName>
        <fullName evidence="1">Uncharacterized protein</fullName>
    </submittedName>
</protein>
<accession>M7NSS9</accession>
<dbReference type="Proteomes" id="UP000011910">
    <property type="component" value="Unassembled WGS sequence"/>
</dbReference>
<gene>
    <name evidence="1" type="ORF">ADICEAN_00011</name>
</gene>
<dbReference type="PATRIC" id="fig|1279009.4.peg.11"/>
<evidence type="ECO:0000313" key="1">
    <source>
        <dbReference type="EMBL" id="EMR04740.1"/>
    </source>
</evidence>
<comment type="caution">
    <text evidence="1">The sequence shown here is derived from an EMBL/GenBank/DDBJ whole genome shotgun (WGS) entry which is preliminary data.</text>
</comment>